<dbReference type="InterPro" id="IPR046687">
    <property type="entry name" value="DUF6557"/>
</dbReference>
<name>A0ABY3B5D4_9BACL</name>
<accession>A0ABY3B5D4</accession>
<sequence length="111" mass="13232">MITFKKILSKVVFEATWDKLIEYYPDMSQIKRKYQSVYESLLSKTPVKNVEEMTIHIDEVESNDSLIKGYIQYRVHGKNNSLEWGGYWDISANNWGEWLGFYIDHKVLENF</sequence>
<keyword evidence="2" id="KW-1185">Reference proteome</keyword>
<gene>
    <name evidence="1" type="ORF">FKV70_19520</name>
</gene>
<protein>
    <submittedName>
        <fullName evidence="1">Uncharacterized protein</fullName>
    </submittedName>
</protein>
<proteinExistence type="predicted"/>
<evidence type="ECO:0000313" key="1">
    <source>
        <dbReference type="EMBL" id="TQR97414.1"/>
    </source>
</evidence>
<organism evidence="1 2">
    <name type="scientific">Paenibacillus ottowii</name>
    <dbReference type="NCBI Taxonomy" id="2315729"/>
    <lineage>
        <taxon>Bacteria</taxon>
        <taxon>Bacillati</taxon>
        <taxon>Bacillota</taxon>
        <taxon>Bacilli</taxon>
        <taxon>Bacillales</taxon>
        <taxon>Paenibacillaceae</taxon>
        <taxon>Paenibacillus</taxon>
    </lineage>
</organism>
<evidence type="ECO:0000313" key="2">
    <source>
        <dbReference type="Proteomes" id="UP000319219"/>
    </source>
</evidence>
<dbReference type="EMBL" id="VIJZ01000008">
    <property type="protein sequence ID" value="TQR97414.1"/>
    <property type="molecule type" value="Genomic_DNA"/>
</dbReference>
<dbReference type="Proteomes" id="UP000319219">
    <property type="component" value="Unassembled WGS sequence"/>
</dbReference>
<dbReference type="Pfam" id="PF20194">
    <property type="entry name" value="DUF6557"/>
    <property type="match status" value="1"/>
</dbReference>
<comment type="caution">
    <text evidence="1">The sequence shown here is derived from an EMBL/GenBank/DDBJ whole genome shotgun (WGS) entry which is preliminary data.</text>
</comment>
<reference evidence="1 2" key="1">
    <citation type="submission" date="2019-07" db="EMBL/GenBank/DDBJ databases">
        <title>Paenibacillus ottowii sp. nov. isolated from a fermentation system processing bovine manure.</title>
        <authorList>
            <person name="Velazquez L.F."/>
            <person name="Rajbanshi S."/>
            <person name="Guan S."/>
            <person name="Hinchee M."/>
            <person name="Welsh A."/>
        </authorList>
    </citation>
    <scope>NUCLEOTIDE SEQUENCE [LARGE SCALE GENOMIC DNA]</scope>
    <source>
        <strain evidence="1 2">MS2379</strain>
    </source>
</reference>